<proteinExistence type="predicted"/>
<protein>
    <submittedName>
        <fullName evidence="2">Uncharacterized protein</fullName>
    </submittedName>
</protein>
<dbReference type="EMBL" id="BGPR01008500">
    <property type="protein sequence ID" value="GBN34236.1"/>
    <property type="molecule type" value="Genomic_DNA"/>
</dbReference>
<keyword evidence="3" id="KW-1185">Reference proteome</keyword>
<dbReference type="AlphaFoldDB" id="A0A4Y2N8P9"/>
<evidence type="ECO:0000313" key="2">
    <source>
        <dbReference type="EMBL" id="GBN34236.1"/>
    </source>
</evidence>
<accession>A0A4Y2N8P9</accession>
<dbReference type="Proteomes" id="UP000499080">
    <property type="component" value="Unassembled WGS sequence"/>
</dbReference>
<gene>
    <name evidence="2" type="ORF">AVEN_237805_1</name>
</gene>
<evidence type="ECO:0000256" key="1">
    <source>
        <dbReference type="SAM" id="MobiDB-lite"/>
    </source>
</evidence>
<feature type="region of interest" description="Disordered" evidence="1">
    <location>
        <begin position="33"/>
        <end position="74"/>
    </location>
</feature>
<reference evidence="2 3" key="1">
    <citation type="journal article" date="2019" name="Sci. Rep.">
        <title>Orb-weaving spider Araneus ventricosus genome elucidates the spidroin gene catalogue.</title>
        <authorList>
            <person name="Kono N."/>
            <person name="Nakamura H."/>
            <person name="Ohtoshi R."/>
            <person name="Moran D.A.P."/>
            <person name="Shinohara A."/>
            <person name="Yoshida Y."/>
            <person name="Fujiwara M."/>
            <person name="Mori M."/>
            <person name="Tomita M."/>
            <person name="Arakawa K."/>
        </authorList>
    </citation>
    <scope>NUCLEOTIDE SEQUENCE [LARGE SCALE GENOMIC DNA]</scope>
</reference>
<comment type="caution">
    <text evidence="2">The sequence shown here is derived from an EMBL/GenBank/DDBJ whole genome shotgun (WGS) entry which is preliminary data.</text>
</comment>
<organism evidence="2 3">
    <name type="scientific">Araneus ventricosus</name>
    <name type="common">Orbweaver spider</name>
    <name type="synonym">Epeira ventricosa</name>
    <dbReference type="NCBI Taxonomy" id="182803"/>
    <lineage>
        <taxon>Eukaryota</taxon>
        <taxon>Metazoa</taxon>
        <taxon>Ecdysozoa</taxon>
        <taxon>Arthropoda</taxon>
        <taxon>Chelicerata</taxon>
        <taxon>Arachnida</taxon>
        <taxon>Araneae</taxon>
        <taxon>Araneomorphae</taxon>
        <taxon>Entelegynae</taxon>
        <taxon>Araneoidea</taxon>
        <taxon>Araneidae</taxon>
        <taxon>Araneus</taxon>
    </lineage>
</organism>
<feature type="compositionally biased region" description="Polar residues" evidence="1">
    <location>
        <begin position="40"/>
        <end position="74"/>
    </location>
</feature>
<name>A0A4Y2N8P9_ARAVE</name>
<sequence>MKHYKDDCSLNERLLSTKHFQGVAAESVAEQAKHIHSQKFHSGNSTNVIRQPSNDNKGSFQKSSTSRSNTENEQSADIICCGCGGYHGRSYCKFRDVICRFCKKPAGVVSPKISRILPKKVLFPLPLHG</sequence>
<evidence type="ECO:0000313" key="3">
    <source>
        <dbReference type="Proteomes" id="UP000499080"/>
    </source>
</evidence>